<evidence type="ECO:0000256" key="1">
    <source>
        <dbReference type="ARBA" id="ARBA00005446"/>
    </source>
</evidence>
<feature type="region of interest" description="Disordered" evidence="4">
    <location>
        <begin position="1133"/>
        <end position="1188"/>
    </location>
</feature>
<dbReference type="Gene3D" id="3.40.50.300">
    <property type="entry name" value="P-loop containing nucleotide triphosphate hydrolases"/>
    <property type="match status" value="1"/>
</dbReference>
<feature type="compositionally biased region" description="Basic residues" evidence="4">
    <location>
        <begin position="1140"/>
        <end position="1150"/>
    </location>
</feature>
<feature type="compositionally biased region" description="Basic residues" evidence="4">
    <location>
        <begin position="615"/>
        <end position="625"/>
    </location>
</feature>
<dbReference type="PANTHER" id="PTHR13710:SF147">
    <property type="entry name" value="DNA HELICASE"/>
    <property type="match status" value="1"/>
</dbReference>
<dbReference type="InterPro" id="IPR027417">
    <property type="entry name" value="P-loop_NTPase"/>
</dbReference>
<gene>
    <name evidence="6" type="ORF">PEVE_00018088</name>
</gene>
<dbReference type="InterPro" id="IPR001650">
    <property type="entry name" value="Helicase_C-like"/>
</dbReference>
<feature type="domain" description="Helicase C-terminal" evidence="5">
    <location>
        <begin position="271"/>
        <end position="435"/>
    </location>
</feature>
<dbReference type="SMART" id="SM00490">
    <property type="entry name" value="HELICc"/>
    <property type="match status" value="1"/>
</dbReference>
<comment type="catalytic activity">
    <reaction evidence="2">
        <text>Couples ATP hydrolysis with the unwinding of duplex DNA by translocating in the 3'-5' direction.</text>
        <dbReference type="EC" id="5.6.2.4"/>
    </reaction>
</comment>
<accession>A0ABN8M434</accession>
<dbReference type="EMBL" id="CALNXI010000247">
    <property type="protein sequence ID" value="CAH3023098.1"/>
    <property type="molecule type" value="Genomic_DNA"/>
</dbReference>
<keyword evidence="7" id="KW-1185">Reference proteome</keyword>
<dbReference type="PROSITE" id="PS51194">
    <property type="entry name" value="HELICASE_CTER"/>
    <property type="match status" value="1"/>
</dbReference>
<name>A0ABN8M434_9CNID</name>
<proteinExistence type="inferred from homology"/>
<evidence type="ECO:0000256" key="2">
    <source>
        <dbReference type="ARBA" id="ARBA00034617"/>
    </source>
</evidence>
<feature type="region of interest" description="Disordered" evidence="4">
    <location>
        <begin position="606"/>
        <end position="625"/>
    </location>
</feature>
<dbReference type="EC" id="5.6.2.4" evidence="3"/>
<dbReference type="Proteomes" id="UP001159427">
    <property type="component" value="Unassembled WGS sequence"/>
</dbReference>
<evidence type="ECO:0000259" key="5">
    <source>
        <dbReference type="PROSITE" id="PS51194"/>
    </source>
</evidence>
<dbReference type="PANTHER" id="PTHR13710">
    <property type="entry name" value="DNA HELICASE RECQ FAMILY MEMBER"/>
    <property type="match status" value="1"/>
</dbReference>
<sequence length="1250" mass="141145">DGTNACVFLSIAVADWMRQNGSRLELPMNAAYIQKTIEEIIVSLPQDINDVRDPSAWYVVEDALKILSDKSAVGFSHTRTIMATTKGPATGEGRDDLVTALLKLDQEKPVQAVYTCCPLSFVITTGLNPDNSSNLTLVDTHCVPSKVGGNDNAAVVQLNYNSINKAANDMASWIEDRLAASGIGKGAQCLKILSVSDMNSNRCAEVTGDLIDQQDFDLEDEDFNSDLCCALDRSLDCMNTETLSEAGEDAKEACEDIVYSQVESESHSLNLYEESITMTGRENTNHWISASEITPPDQKDEVDVERLVKGLKKAGLSDVKAYHGRLSSEMKSKVDNEFRSKEFQVLVATEAYEVGTHSPHVNLVLRVGCMRNIAVLVQEFGRAGRNNDSSDGIILANESIDDQRLIYWTKGCSSGEANAKKTEYEKCWRWLYGLQAGTCLRKSLLENFESSDIFEQATSGECCSSCDISTSRNFNCRQSAVLLLKALDEVSKLPVVKSVSEDKVIAWMRGSKQGWISSSDIQEFLDSSQSYSKGAMLNGAPLKKEWWSTHLRKLVHLGLVKISFNIYNLKWFSKASRSYSATEKGKAFIENPHDLFVLNPDVFEENKSKGAMPSRPRKSANRSKHHLPKIRDLLTNRNRWSDIKDKGSYEYPGFTETDNSISYCPDITKREELGSSQRPHFMWDDCQLTKRGCSTQKLFVKTGTEKTEVWVRRAFCEGVKVCSSEGCQYTVSNRQRRNKCRDHSSSHALKQTGNCPAQIIYLWPVVDDGRRWIGCLPGTSHNHTKPAPHHISQSVKDEIQAAIRKDCTLTTKQLQKGHGIGFIPAEKSPAASNPGRIRKERQLALEGRSKMHPDLIPLLQVMEFDDFRKEYENIRDPSVDVEFLGKVNEKMGNTMAYNAVARVLLNRQDGDAYGTAISQVFDHVTTKHPLFSNGKNLRQIMVDFDQAEYNGFERSIGAGLCQKIMRGCTVHWKTSVNRISDIVTRSKEECSIFRQIAHGIQDFKTKADVKVAFDVLCGKGKVSNIKHLLTPKQAAVCDQITIEHWSKASHWVKWWSRERILRMFCKAHTLRDKEEWEETPNTNNPVESLNRQSIGEGCSNISVLMKNIYMEDRLHAVKIVASEQNVNISYEMNTQEEREKKRKKRKRSRLSLKGVGSSLNDVEPEMEQTPPDKRQRLDKRSLKRDTNKERMIGTRVEVEYEENINGEVKYLGWIKGTIMDYDKSKGYLVQFPDDLDWIPDLNSKDVRIII</sequence>
<evidence type="ECO:0000256" key="4">
    <source>
        <dbReference type="SAM" id="MobiDB-lite"/>
    </source>
</evidence>
<dbReference type="Pfam" id="PF00271">
    <property type="entry name" value="Helicase_C"/>
    <property type="match status" value="1"/>
</dbReference>
<comment type="similarity">
    <text evidence="1">Belongs to the helicase family. RecQ subfamily.</text>
</comment>
<dbReference type="SUPFAM" id="SSF52540">
    <property type="entry name" value="P-loop containing nucleoside triphosphate hydrolases"/>
    <property type="match status" value="1"/>
</dbReference>
<reference evidence="6 7" key="1">
    <citation type="submission" date="2022-05" db="EMBL/GenBank/DDBJ databases">
        <authorList>
            <consortium name="Genoscope - CEA"/>
            <person name="William W."/>
        </authorList>
    </citation>
    <scope>NUCLEOTIDE SEQUENCE [LARGE SCALE GENOMIC DNA]</scope>
</reference>
<protein>
    <recommendedName>
        <fullName evidence="3">DNA 3'-5' helicase</fullName>
        <ecNumber evidence="3">5.6.2.4</ecNumber>
    </recommendedName>
</protein>
<evidence type="ECO:0000313" key="7">
    <source>
        <dbReference type="Proteomes" id="UP001159427"/>
    </source>
</evidence>
<evidence type="ECO:0000256" key="3">
    <source>
        <dbReference type="ARBA" id="ARBA00034808"/>
    </source>
</evidence>
<feature type="non-terminal residue" evidence="6">
    <location>
        <position position="1"/>
    </location>
</feature>
<organism evidence="6 7">
    <name type="scientific">Porites evermanni</name>
    <dbReference type="NCBI Taxonomy" id="104178"/>
    <lineage>
        <taxon>Eukaryota</taxon>
        <taxon>Metazoa</taxon>
        <taxon>Cnidaria</taxon>
        <taxon>Anthozoa</taxon>
        <taxon>Hexacorallia</taxon>
        <taxon>Scleractinia</taxon>
        <taxon>Fungiina</taxon>
        <taxon>Poritidae</taxon>
        <taxon>Porites</taxon>
    </lineage>
</organism>
<feature type="compositionally biased region" description="Basic and acidic residues" evidence="4">
    <location>
        <begin position="1170"/>
        <end position="1188"/>
    </location>
</feature>
<evidence type="ECO:0000313" key="6">
    <source>
        <dbReference type="EMBL" id="CAH3023098.1"/>
    </source>
</evidence>
<comment type="caution">
    <text evidence="6">The sequence shown here is derived from an EMBL/GenBank/DDBJ whole genome shotgun (WGS) entry which is preliminary data.</text>
</comment>